<reference evidence="2" key="3">
    <citation type="submission" date="2023-05" db="EMBL/GenBank/DDBJ databases">
        <authorList>
            <person name="Smith C.H."/>
        </authorList>
    </citation>
    <scope>NUCLEOTIDE SEQUENCE</scope>
    <source>
        <strain evidence="2">CHS0354</strain>
        <tissue evidence="2">Mantle</tissue>
    </source>
</reference>
<evidence type="ECO:0000313" key="3">
    <source>
        <dbReference type="Proteomes" id="UP001195483"/>
    </source>
</evidence>
<dbReference type="AlphaFoldDB" id="A0AAE0THJ3"/>
<name>A0AAE0THJ3_9BIVA</name>
<protein>
    <submittedName>
        <fullName evidence="2">Uncharacterized protein</fullName>
    </submittedName>
</protein>
<proteinExistence type="predicted"/>
<accession>A0AAE0THJ3</accession>
<organism evidence="2 3">
    <name type="scientific">Potamilus streckersoni</name>
    <dbReference type="NCBI Taxonomy" id="2493646"/>
    <lineage>
        <taxon>Eukaryota</taxon>
        <taxon>Metazoa</taxon>
        <taxon>Spiralia</taxon>
        <taxon>Lophotrochozoa</taxon>
        <taxon>Mollusca</taxon>
        <taxon>Bivalvia</taxon>
        <taxon>Autobranchia</taxon>
        <taxon>Heteroconchia</taxon>
        <taxon>Palaeoheterodonta</taxon>
        <taxon>Unionida</taxon>
        <taxon>Unionoidea</taxon>
        <taxon>Unionidae</taxon>
        <taxon>Ambleminae</taxon>
        <taxon>Lampsilini</taxon>
        <taxon>Potamilus</taxon>
    </lineage>
</organism>
<dbReference type="Proteomes" id="UP001195483">
    <property type="component" value="Unassembled WGS sequence"/>
</dbReference>
<reference evidence="2" key="1">
    <citation type="journal article" date="2021" name="Genome Biol. Evol.">
        <title>A High-Quality Reference Genome for a Parasitic Bivalve with Doubly Uniparental Inheritance (Bivalvia: Unionida).</title>
        <authorList>
            <person name="Smith C.H."/>
        </authorList>
    </citation>
    <scope>NUCLEOTIDE SEQUENCE</scope>
    <source>
        <strain evidence="2">CHS0354</strain>
    </source>
</reference>
<evidence type="ECO:0000256" key="1">
    <source>
        <dbReference type="SAM" id="MobiDB-lite"/>
    </source>
</evidence>
<dbReference type="EMBL" id="JAEAOA010001024">
    <property type="protein sequence ID" value="KAK3610452.1"/>
    <property type="molecule type" value="Genomic_DNA"/>
</dbReference>
<comment type="caution">
    <text evidence="2">The sequence shown here is derived from an EMBL/GenBank/DDBJ whole genome shotgun (WGS) entry which is preliminary data.</text>
</comment>
<evidence type="ECO:0000313" key="2">
    <source>
        <dbReference type="EMBL" id="KAK3610452.1"/>
    </source>
</evidence>
<feature type="region of interest" description="Disordered" evidence="1">
    <location>
        <begin position="1"/>
        <end position="33"/>
    </location>
</feature>
<gene>
    <name evidence="2" type="ORF">CHS0354_016636</name>
</gene>
<feature type="compositionally biased region" description="Polar residues" evidence="1">
    <location>
        <begin position="1"/>
        <end position="10"/>
    </location>
</feature>
<sequence length="149" mass="16331">MSDIQEVSGSNERHIIEERAENSNCIKDEVGSDQTELREKLRFSIDSILQDRMKAMISSTTKHDVNKIGSSDSEGDSLHAETTFAKTEPIADSEKVSHMGANALVPGFIYLLFGQSGKLPSYSRSGIFPSITFCGTYSNRMGGTRYPSG</sequence>
<feature type="compositionally biased region" description="Basic and acidic residues" evidence="1">
    <location>
        <begin position="11"/>
        <end position="33"/>
    </location>
</feature>
<keyword evidence="3" id="KW-1185">Reference proteome</keyword>
<reference evidence="2" key="2">
    <citation type="journal article" date="2021" name="Genome Biol. Evol.">
        <title>Developing a high-quality reference genome for a parasitic bivalve with doubly uniparental inheritance (Bivalvia: Unionida).</title>
        <authorList>
            <person name="Smith C.H."/>
        </authorList>
    </citation>
    <scope>NUCLEOTIDE SEQUENCE</scope>
    <source>
        <strain evidence="2">CHS0354</strain>
        <tissue evidence="2">Mantle</tissue>
    </source>
</reference>
<feature type="region of interest" description="Disordered" evidence="1">
    <location>
        <begin position="60"/>
        <end position="81"/>
    </location>
</feature>